<evidence type="ECO:0000256" key="1">
    <source>
        <dbReference type="SAM" id="MobiDB-lite"/>
    </source>
</evidence>
<evidence type="ECO:0000313" key="3">
    <source>
        <dbReference type="Proteomes" id="UP000616114"/>
    </source>
</evidence>
<dbReference type="InterPro" id="IPR025488">
    <property type="entry name" value="DUF4380"/>
</dbReference>
<feature type="region of interest" description="Disordered" evidence="1">
    <location>
        <begin position="392"/>
        <end position="418"/>
    </location>
</feature>
<gene>
    <name evidence="2" type="ORF">GCM10011333_06190</name>
</gene>
<dbReference type="AlphaFoldDB" id="A0A8J2XDP6"/>
<dbReference type="Pfam" id="PF14315">
    <property type="entry name" value="DUF4380"/>
    <property type="match status" value="1"/>
</dbReference>
<dbReference type="EMBL" id="BMFY01000002">
    <property type="protein sequence ID" value="GGA06036.1"/>
    <property type="molecule type" value="Genomic_DNA"/>
</dbReference>
<keyword evidence="3" id="KW-1185">Reference proteome</keyword>
<evidence type="ECO:0008006" key="4">
    <source>
        <dbReference type="Google" id="ProtNLM"/>
    </source>
</evidence>
<reference evidence="2" key="1">
    <citation type="journal article" date="2014" name="Int. J. Syst. Evol. Microbiol.">
        <title>Complete genome sequence of Corynebacterium casei LMG S-19264T (=DSM 44701T), isolated from a smear-ripened cheese.</title>
        <authorList>
            <consortium name="US DOE Joint Genome Institute (JGI-PGF)"/>
            <person name="Walter F."/>
            <person name="Albersmeier A."/>
            <person name="Kalinowski J."/>
            <person name="Ruckert C."/>
        </authorList>
    </citation>
    <scope>NUCLEOTIDE SEQUENCE</scope>
    <source>
        <strain evidence="2">CGMCC 1.12785</strain>
    </source>
</reference>
<proteinExistence type="predicted"/>
<reference evidence="2" key="2">
    <citation type="submission" date="2020-09" db="EMBL/GenBank/DDBJ databases">
        <authorList>
            <person name="Sun Q."/>
            <person name="Zhou Y."/>
        </authorList>
    </citation>
    <scope>NUCLEOTIDE SEQUENCE</scope>
    <source>
        <strain evidence="2">CGMCC 1.12785</strain>
    </source>
</reference>
<dbReference type="RefSeq" id="WP_229744892.1">
    <property type="nucleotide sequence ID" value="NZ_BMFY01000002.1"/>
</dbReference>
<name>A0A8J2XDP6_9MICO</name>
<sequence length="418" mass="44695">MTGGVTLTVERDENAPEALWLDNGILRMGFLPAAGGRLLSVRLHGQETLWRDESLLDDRLRPRPGHHVVPHDGNMDAWINYGGDKTWPAPQGWSGPEEWAGPPDPVLDSGPYAWDTETHQDGAVTVVMRSRPDERTGLRLERRFTLRPRQSAYQVSLSAENASAIPVRWALWNVTQRRAGAPGDGGVWIAVAADRDPDPVELVTGTAAPAYQAVRADVVHLAHQDVVGKLGFPTAVGWLAHVAGGTASTQVFPVDGGASYPDGGSRAEVWMEYPLDEPLEHLGGLRPRHRIVEIEVLGPLTELVPGQRASLEFRCGAAAGTSPVREVAEAGHWGPARRLPGGRLTVDFHAYVSGRLVPEAAAVPLARVTAGQPIRLELDASRAGTPLVVVPDEPAGTASAETYAAGAVPRPEPGEGQP</sequence>
<evidence type="ECO:0000313" key="2">
    <source>
        <dbReference type="EMBL" id="GGA06036.1"/>
    </source>
</evidence>
<dbReference type="Proteomes" id="UP000616114">
    <property type="component" value="Unassembled WGS sequence"/>
</dbReference>
<comment type="caution">
    <text evidence="2">The sequence shown here is derived from an EMBL/GenBank/DDBJ whole genome shotgun (WGS) entry which is preliminary data.</text>
</comment>
<organism evidence="2 3">
    <name type="scientific">Sediminivirga luteola</name>
    <dbReference type="NCBI Taxonomy" id="1774748"/>
    <lineage>
        <taxon>Bacteria</taxon>
        <taxon>Bacillati</taxon>
        <taxon>Actinomycetota</taxon>
        <taxon>Actinomycetes</taxon>
        <taxon>Micrococcales</taxon>
        <taxon>Brevibacteriaceae</taxon>
        <taxon>Sediminivirga</taxon>
    </lineage>
</organism>
<protein>
    <recommendedName>
        <fullName evidence="4">DUF4380 domain-containing protein</fullName>
    </recommendedName>
</protein>
<accession>A0A8J2XDP6</accession>